<dbReference type="Proteomes" id="UP000014155">
    <property type="component" value="Unassembled WGS sequence"/>
</dbReference>
<proteinExistence type="inferred from homology"/>
<accession>S0FUM8</accession>
<dbReference type="Gene3D" id="3.30.420.40">
    <property type="match status" value="2"/>
</dbReference>
<dbReference type="STRING" id="1195236.CTER_1159"/>
<name>S0FUM8_RUMCE</name>
<reference evidence="2 3" key="1">
    <citation type="journal article" date="2013" name="Genome Announc.">
        <title>Draft Genome Sequence of the Cellulolytic, Mesophilic, Anaerobic Bacterium Clostridium termitidis Strain CT1112 (DSM 5398).</title>
        <authorList>
            <person name="Lal S."/>
            <person name="Ramachandran U."/>
            <person name="Zhang X."/>
            <person name="Munir R."/>
            <person name="Sparling R."/>
            <person name="Levin D.B."/>
        </authorList>
    </citation>
    <scope>NUCLEOTIDE SEQUENCE [LARGE SCALE GENOMIC DNA]</scope>
    <source>
        <strain evidence="2 3">CT1112</strain>
    </source>
</reference>
<organism evidence="2 3">
    <name type="scientific">Ruminiclostridium cellobioparum subsp. termitidis CT1112</name>
    <dbReference type="NCBI Taxonomy" id="1195236"/>
    <lineage>
        <taxon>Bacteria</taxon>
        <taxon>Bacillati</taxon>
        <taxon>Bacillota</taxon>
        <taxon>Clostridia</taxon>
        <taxon>Eubacteriales</taxon>
        <taxon>Oscillospiraceae</taxon>
        <taxon>Ruminiclostridium</taxon>
    </lineage>
</organism>
<evidence type="ECO:0000256" key="1">
    <source>
        <dbReference type="ARBA" id="ARBA00006479"/>
    </source>
</evidence>
<evidence type="ECO:0000313" key="3">
    <source>
        <dbReference type="Proteomes" id="UP000014155"/>
    </source>
</evidence>
<dbReference type="GO" id="GO:0004340">
    <property type="term" value="F:glucokinase activity"/>
    <property type="evidence" value="ECO:0007669"/>
    <property type="project" value="UniProtKB-EC"/>
</dbReference>
<keyword evidence="3" id="KW-1185">Reference proteome</keyword>
<sequence length="318" mass="33393">MENLAIGIDIGGTNIKGGVISSRGEVIISDKISTQAKKGFSHTFLLVRELIGKLIAGSADMGRICGIGCATAGQVDHRLGKVVFATDNLPGLSGFQLKNEIHEAFNLPVAVENDVNAVALGEHWMGAAAGLEDFICLTLGTGVGGAIFRNGSIDYGAADISGEFGHFSINFDGPLCNCGNKGCFEQYGSVTALIQQMRQSLAEGEKSLVSDLVKGDPQKINGEVIFEAKELGDALASAIVDDYILHLSLGIVGLLHILNPGGVIIGGGITRLGEKLIGPLTQNIIKRAMPKFTENLLIKNARLGDNAGIIGVVRRLFI</sequence>
<dbReference type="RefSeq" id="WP_004624560.1">
    <property type="nucleotide sequence ID" value="NZ_AORV01000025.1"/>
</dbReference>
<dbReference type="PROSITE" id="PS01125">
    <property type="entry name" value="ROK"/>
    <property type="match status" value="1"/>
</dbReference>
<dbReference type="SUPFAM" id="SSF53067">
    <property type="entry name" value="Actin-like ATPase domain"/>
    <property type="match status" value="1"/>
</dbReference>
<dbReference type="EMBL" id="AORV01000025">
    <property type="protein sequence ID" value="EMS72839.1"/>
    <property type="molecule type" value="Genomic_DNA"/>
</dbReference>
<dbReference type="InterPro" id="IPR000600">
    <property type="entry name" value="ROK"/>
</dbReference>
<dbReference type="PANTHER" id="PTHR18964:SF165">
    <property type="entry name" value="BETA-GLUCOSIDE KINASE"/>
    <property type="match status" value="1"/>
</dbReference>
<comment type="caution">
    <text evidence="2">The sequence shown here is derived from an EMBL/GenBank/DDBJ whole genome shotgun (WGS) entry which is preliminary data.</text>
</comment>
<dbReference type="PATRIC" id="fig|1195236.3.peg.1461"/>
<dbReference type="CDD" id="cd24068">
    <property type="entry name" value="ASKHA_NBD_ROK_FnNanK-like"/>
    <property type="match status" value="1"/>
</dbReference>
<evidence type="ECO:0000313" key="2">
    <source>
        <dbReference type="EMBL" id="EMS72839.1"/>
    </source>
</evidence>
<dbReference type="PANTHER" id="PTHR18964">
    <property type="entry name" value="ROK (REPRESSOR, ORF, KINASE) FAMILY"/>
    <property type="match status" value="1"/>
</dbReference>
<dbReference type="AlphaFoldDB" id="S0FUM8"/>
<keyword evidence="2" id="KW-0808">Transferase</keyword>
<dbReference type="EC" id="2.7.1.2" evidence="2"/>
<dbReference type="InterPro" id="IPR043129">
    <property type="entry name" value="ATPase_NBD"/>
</dbReference>
<gene>
    <name evidence="2" type="ORF">CTER_1159</name>
</gene>
<dbReference type="eggNOG" id="COG1940">
    <property type="taxonomic scope" value="Bacteria"/>
</dbReference>
<comment type="similarity">
    <text evidence="1">Belongs to the ROK (NagC/XylR) family.</text>
</comment>
<dbReference type="Pfam" id="PF00480">
    <property type="entry name" value="ROK"/>
    <property type="match status" value="1"/>
</dbReference>
<keyword evidence="2" id="KW-0418">Kinase</keyword>
<dbReference type="InterPro" id="IPR049874">
    <property type="entry name" value="ROK_cs"/>
</dbReference>
<protein>
    <submittedName>
        <fullName evidence="2">Transcriptional regulator/sugar kinase</fullName>
        <ecNumber evidence="2">2.7.1.2</ecNumber>
    </submittedName>
</protein>